<evidence type="ECO:0000313" key="2">
    <source>
        <dbReference type="EMBL" id="AJA10756.1"/>
    </source>
</evidence>
<keyword evidence="1" id="KW-0812">Transmembrane</keyword>
<dbReference type="KEGG" id="sphk:SKP52_19440"/>
<dbReference type="STRING" id="1515612.SKP52_19440"/>
<dbReference type="Proteomes" id="UP000030907">
    <property type="component" value="Chromosome"/>
</dbReference>
<evidence type="ECO:0000256" key="1">
    <source>
        <dbReference type="SAM" id="Phobius"/>
    </source>
</evidence>
<proteinExistence type="predicted"/>
<feature type="transmembrane region" description="Helical" evidence="1">
    <location>
        <begin position="61"/>
        <end position="84"/>
    </location>
</feature>
<evidence type="ECO:0000313" key="3">
    <source>
        <dbReference type="Proteomes" id="UP000030907"/>
    </source>
</evidence>
<dbReference type="HOGENOM" id="CLU_2510977_0_0_5"/>
<dbReference type="AlphaFoldDB" id="A0A0A7PKZ7"/>
<gene>
    <name evidence="2" type="ORF">SKP52_19440</name>
</gene>
<name>A0A0A7PKZ7_9SPHN</name>
<keyword evidence="1" id="KW-0472">Membrane</keyword>
<protein>
    <submittedName>
        <fullName evidence="2">Putative membrane protein</fullName>
    </submittedName>
</protein>
<dbReference type="EMBL" id="CP009122">
    <property type="protein sequence ID" value="AJA10756.1"/>
    <property type="molecule type" value="Genomic_DNA"/>
</dbReference>
<organism evidence="2 3">
    <name type="scientific">Sphingopyxis fribergensis</name>
    <dbReference type="NCBI Taxonomy" id="1515612"/>
    <lineage>
        <taxon>Bacteria</taxon>
        <taxon>Pseudomonadati</taxon>
        <taxon>Pseudomonadota</taxon>
        <taxon>Alphaproteobacteria</taxon>
        <taxon>Sphingomonadales</taxon>
        <taxon>Sphingomonadaceae</taxon>
        <taxon>Sphingopyxis</taxon>
    </lineage>
</organism>
<accession>A0A0A7PKZ7</accession>
<keyword evidence="1" id="KW-1133">Transmembrane helix</keyword>
<feature type="transmembrane region" description="Helical" evidence="1">
    <location>
        <begin position="6"/>
        <end position="24"/>
    </location>
</feature>
<sequence>MEGAIILKGVGLLFVGLLFMWLGISGWKHRREERINIVEAAILKLGDADPLPRNRWDRGMAYAQPVLMLIFGPVMIFLGLVILFV</sequence>
<keyword evidence="3" id="KW-1185">Reference proteome</keyword>
<reference evidence="2 3" key="1">
    <citation type="journal article" date="2015" name="Int. J. Syst. Evol. Microbiol.">
        <title>Description of Sphingopyxis fribergensis sp. nov. - a soil bacterium with the ability to degrade styrene and phenylacetic acid.</title>
        <authorList>
            <person name="Oelschlagel M."/>
            <person name="Ruckert C."/>
            <person name="Kalinowski J."/>
            <person name="Schmidt G."/>
            <person name="Schlomann M."/>
            <person name="Tischler D."/>
        </authorList>
    </citation>
    <scope>NUCLEOTIDE SEQUENCE [LARGE SCALE GENOMIC DNA]</scope>
    <source>
        <strain evidence="2 3">Kp5.2</strain>
    </source>
</reference>